<dbReference type="PRINTS" id="PR01035">
    <property type="entry name" value="TCRTETA"/>
</dbReference>
<feature type="region of interest" description="Disordered" evidence="7">
    <location>
        <begin position="1"/>
        <end position="25"/>
    </location>
</feature>
<dbReference type="OrthoDB" id="9793283at2"/>
<feature type="transmembrane region" description="Helical" evidence="8">
    <location>
        <begin position="412"/>
        <end position="432"/>
    </location>
</feature>
<dbReference type="Gene3D" id="1.20.1250.20">
    <property type="entry name" value="MFS general substrate transporter like domains"/>
    <property type="match status" value="2"/>
</dbReference>
<dbReference type="PANTHER" id="PTHR23506:SF23">
    <property type="entry name" value="GH10249P"/>
    <property type="match status" value="1"/>
</dbReference>
<feature type="transmembrane region" description="Helical" evidence="8">
    <location>
        <begin position="112"/>
        <end position="132"/>
    </location>
</feature>
<dbReference type="PROSITE" id="PS00216">
    <property type="entry name" value="SUGAR_TRANSPORT_1"/>
    <property type="match status" value="1"/>
</dbReference>
<comment type="similarity">
    <text evidence="2">Belongs to the major facilitator superfamily. TCR/Tet family.</text>
</comment>
<gene>
    <name evidence="10" type="ORF">EPA93_03420</name>
</gene>
<evidence type="ECO:0000256" key="4">
    <source>
        <dbReference type="ARBA" id="ARBA00022692"/>
    </source>
</evidence>
<feature type="transmembrane region" description="Helical" evidence="8">
    <location>
        <begin position="323"/>
        <end position="342"/>
    </location>
</feature>
<feature type="compositionally biased region" description="Polar residues" evidence="7">
    <location>
        <begin position="9"/>
        <end position="25"/>
    </location>
</feature>
<evidence type="ECO:0000256" key="6">
    <source>
        <dbReference type="ARBA" id="ARBA00023136"/>
    </source>
</evidence>
<name>A0A4P6JJ90_KTERU</name>
<dbReference type="RefSeq" id="WP_129885692.1">
    <property type="nucleotide sequence ID" value="NZ_CP035758.1"/>
</dbReference>
<feature type="transmembrane region" description="Helical" evidence="8">
    <location>
        <begin position="246"/>
        <end position="272"/>
    </location>
</feature>
<evidence type="ECO:0000256" key="2">
    <source>
        <dbReference type="ARBA" id="ARBA00007520"/>
    </source>
</evidence>
<protein>
    <submittedName>
        <fullName evidence="10">MFS transporter</fullName>
    </submittedName>
</protein>
<evidence type="ECO:0000256" key="1">
    <source>
        <dbReference type="ARBA" id="ARBA00004651"/>
    </source>
</evidence>
<dbReference type="GO" id="GO:0022857">
    <property type="term" value="F:transmembrane transporter activity"/>
    <property type="evidence" value="ECO:0007669"/>
    <property type="project" value="InterPro"/>
</dbReference>
<keyword evidence="4 8" id="KW-0812">Transmembrane</keyword>
<reference evidence="10 11" key="1">
    <citation type="submission" date="2019-01" db="EMBL/GenBank/DDBJ databases">
        <title>Ktedonosporobacter rubrisoli SCAWS-G2.</title>
        <authorList>
            <person name="Huang Y."/>
            <person name="Yan B."/>
        </authorList>
    </citation>
    <scope>NUCLEOTIDE SEQUENCE [LARGE SCALE GENOMIC DNA]</scope>
    <source>
        <strain evidence="10 11">SCAWS-G2</strain>
    </source>
</reference>
<feature type="transmembrane region" description="Helical" evidence="8">
    <location>
        <begin position="138"/>
        <end position="158"/>
    </location>
</feature>
<feature type="transmembrane region" description="Helical" evidence="8">
    <location>
        <begin position="383"/>
        <end position="400"/>
    </location>
</feature>
<evidence type="ECO:0000256" key="7">
    <source>
        <dbReference type="SAM" id="MobiDB-lite"/>
    </source>
</evidence>
<dbReference type="InterPro" id="IPR050930">
    <property type="entry name" value="MFS_Vesicular_Transporter"/>
</dbReference>
<dbReference type="PROSITE" id="PS50850">
    <property type="entry name" value="MFS"/>
    <property type="match status" value="1"/>
</dbReference>
<dbReference type="EMBL" id="CP035758">
    <property type="protein sequence ID" value="QBD75093.1"/>
    <property type="molecule type" value="Genomic_DNA"/>
</dbReference>
<feature type="transmembrane region" description="Helical" evidence="8">
    <location>
        <begin position="170"/>
        <end position="196"/>
    </location>
</feature>
<dbReference type="PANTHER" id="PTHR23506">
    <property type="entry name" value="GH10249P"/>
    <property type="match status" value="1"/>
</dbReference>
<feature type="domain" description="Major facilitator superfamily (MFS) profile" evidence="9">
    <location>
        <begin position="46"/>
        <end position="436"/>
    </location>
</feature>
<keyword evidence="3" id="KW-0813">Transport</keyword>
<dbReference type="Proteomes" id="UP000290365">
    <property type="component" value="Chromosome"/>
</dbReference>
<feature type="transmembrane region" description="Helical" evidence="8">
    <location>
        <begin position="202"/>
        <end position="225"/>
    </location>
</feature>
<feature type="transmembrane region" description="Helical" evidence="8">
    <location>
        <begin position="348"/>
        <end position="371"/>
    </location>
</feature>
<evidence type="ECO:0000259" key="9">
    <source>
        <dbReference type="PROSITE" id="PS50850"/>
    </source>
</evidence>
<dbReference type="AlphaFoldDB" id="A0A4P6JJ90"/>
<evidence type="ECO:0000313" key="10">
    <source>
        <dbReference type="EMBL" id="QBD75093.1"/>
    </source>
</evidence>
<dbReference type="Pfam" id="PF07690">
    <property type="entry name" value="MFS_1"/>
    <property type="match status" value="2"/>
</dbReference>
<evidence type="ECO:0000313" key="11">
    <source>
        <dbReference type="Proteomes" id="UP000290365"/>
    </source>
</evidence>
<dbReference type="SUPFAM" id="SSF103473">
    <property type="entry name" value="MFS general substrate transporter"/>
    <property type="match status" value="2"/>
</dbReference>
<evidence type="ECO:0000256" key="3">
    <source>
        <dbReference type="ARBA" id="ARBA00022448"/>
    </source>
</evidence>
<dbReference type="InterPro" id="IPR020846">
    <property type="entry name" value="MFS_dom"/>
</dbReference>
<dbReference type="CDD" id="cd17325">
    <property type="entry name" value="MFS_MdtG_SLC18_like"/>
    <property type="match status" value="1"/>
</dbReference>
<feature type="transmembrane region" description="Helical" evidence="8">
    <location>
        <begin position="292"/>
        <end position="311"/>
    </location>
</feature>
<evidence type="ECO:0000256" key="5">
    <source>
        <dbReference type="ARBA" id="ARBA00022989"/>
    </source>
</evidence>
<keyword evidence="11" id="KW-1185">Reference proteome</keyword>
<proteinExistence type="inferred from homology"/>
<dbReference type="InterPro" id="IPR036259">
    <property type="entry name" value="MFS_trans_sf"/>
</dbReference>
<dbReference type="InterPro" id="IPR005829">
    <property type="entry name" value="Sugar_transporter_CS"/>
</dbReference>
<dbReference type="GO" id="GO:0005886">
    <property type="term" value="C:plasma membrane"/>
    <property type="evidence" value="ECO:0007669"/>
    <property type="project" value="UniProtKB-SubCell"/>
</dbReference>
<evidence type="ECO:0000256" key="8">
    <source>
        <dbReference type="SAM" id="Phobius"/>
    </source>
</evidence>
<accession>A0A4P6JJ90</accession>
<organism evidence="10 11">
    <name type="scientific">Ktedonosporobacter rubrisoli</name>
    <dbReference type="NCBI Taxonomy" id="2509675"/>
    <lineage>
        <taxon>Bacteria</taxon>
        <taxon>Bacillati</taxon>
        <taxon>Chloroflexota</taxon>
        <taxon>Ktedonobacteria</taxon>
        <taxon>Ktedonobacterales</taxon>
        <taxon>Ktedonosporobacteraceae</taxon>
        <taxon>Ktedonosporobacter</taxon>
    </lineage>
</organism>
<dbReference type="InterPro" id="IPR001958">
    <property type="entry name" value="Tet-R_TetA/multi-R_MdtG-like"/>
</dbReference>
<keyword evidence="5 8" id="KW-1133">Transmembrane helix</keyword>
<keyword evidence="6 8" id="KW-0472">Membrane</keyword>
<feature type="transmembrane region" description="Helical" evidence="8">
    <location>
        <begin position="81"/>
        <end position="100"/>
    </location>
</feature>
<dbReference type="KEGG" id="kbs:EPA93_03420"/>
<comment type="subcellular location">
    <subcellularLocation>
        <location evidence="1">Cell membrane</location>
        <topology evidence="1">Multi-pass membrane protein</topology>
    </subcellularLocation>
</comment>
<feature type="transmembrane region" description="Helical" evidence="8">
    <location>
        <begin position="47"/>
        <end position="69"/>
    </location>
</feature>
<sequence>MQGKDNTEEAASTNNLPQTVPTTNEELQETAIDNTADITPRYMTTALIVLAGCVALMFTGFGIIIPIFPQRLASLGLGVEMLALMEGAFGLGTFLFSAPLGILADRIGRKPVVLFSLGGFILTNLVLATVNIPALFLAVRFVEGAVAAGLMPAAMAIVGDSVPVTHQGRWVGYISSASAAGIALGPGLGGFLYQILGYSSPFLLSAGLALLASVLTLVLLPETLAKQVLKERRQRKRKQQEKGSDATTLVTVRLVWIFLPLLSIDLLVAFWFPFILPQLPFYFAKVLHLQPIDYGLIISSASSGFAVFPLIFGRLSDTSSKKLLIVIGGLLDMSFCLGLLFLHQYPLLIVTSVISSLGASLILPALAAVYLGTTTERNRSQVMGLRETAISLGVLLGPLAQAVTGPFITAQTAFAVGAVIYLLAILLALVALKDPPKSGEHQSS</sequence>
<dbReference type="InterPro" id="IPR011701">
    <property type="entry name" value="MFS"/>
</dbReference>